<evidence type="ECO:0000256" key="1">
    <source>
        <dbReference type="SAM" id="Phobius"/>
    </source>
</evidence>
<proteinExistence type="predicted"/>
<keyword evidence="1" id="KW-0812">Transmembrane</keyword>
<evidence type="ECO:0000313" key="3">
    <source>
        <dbReference type="EMBL" id="MDK6503119.1"/>
    </source>
</evidence>
<keyword evidence="1" id="KW-1133">Transmembrane helix</keyword>
<organism evidence="3 4">
    <name type="scientific">Lactobacillus crispatus</name>
    <dbReference type="NCBI Taxonomy" id="47770"/>
    <lineage>
        <taxon>Bacteria</taxon>
        <taxon>Bacillati</taxon>
        <taxon>Bacillota</taxon>
        <taxon>Bacilli</taxon>
        <taxon>Lactobacillales</taxon>
        <taxon>Lactobacillaceae</taxon>
        <taxon>Lactobacillus</taxon>
    </lineage>
</organism>
<gene>
    <name evidence="2" type="ORF">HYQ56_1790</name>
    <name evidence="3" type="ORF">QP235_07910</name>
</gene>
<reference evidence="2" key="1">
    <citation type="submission" date="2020-07" db="EMBL/GenBank/DDBJ databases">
        <title>Comparative genomics analyses of Lactobacillus crispatus isolated from different ecological niches.</title>
        <authorList>
            <person name="Mancino W."/>
            <person name="Mancabelli L."/>
            <person name="Lugli G.A."/>
            <person name="Milani C."/>
            <person name="Viappiani A."/>
            <person name="Anzalone R."/>
            <person name="Longhi G."/>
            <person name="Ventura M."/>
            <person name="Turroni F."/>
        </authorList>
    </citation>
    <scope>NUCLEOTIDE SEQUENCE</scope>
    <source>
        <strain evidence="2">LB65</strain>
    </source>
</reference>
<sequence length="134" mass="15177">MTKKQIMIRSIIAGCLYLVLDIALSVVLKEPVTTIYVLETIFESILFAVFMIWLLKTNKDSKKINSNGSFLKYFSIGMIGSWIILTIMLFLQVGNRISKVMVDNTALLIGIYLVVGIICGLALYFVFRIACRRQ</sequence>
<dbReference type="Proteomes" id="UP001230300">
    <property type="component" value="Unassembled WGS sequence"/>
</dbReference>
<feature type="transmembrane region" description="Helical" evidence="1">
    <location>
        <begin position="35"/>
        <end position="55"/>
    </location>
</feature>
<dbReference type="GeneID" id="69824164"/>
<reference evidence="3" key="2">
    <citation type="submission" date="2023-05" db="EMBL/GenBank/DDBJ databases">
        <title>Cataloging the Phylogenetic Diversity of Human Bladder Bacteria.</title>
        <authorList>
            <person name="Du J."/>
        </authorList>
    </citation>
    <scope>NUCLEOTIDE SEQUENCE</scope>
    <source>
        <strain evidence="3">UMB9226</strain>
    </source>
</reference>
<dbReference type="Proteomes" id="UP001194414">
    <property type="component" value="Unassembled WGS sequence"/>
</dbReference>
<comment type="caution">
    <text evidence="3">The sequence shown here is derived from an EMBL/GenBank/DDBJ whole genome shotgun (WGS) entry which is preliminary data.</text>
</comment>
<keyword evidence="1" id="KW-0472">Membrane</keyword>
<evidence type="ECO:0000313" key="4">
    <source>
        <dbReference type="Proteomes" id="UP001230300"/>
    </source>
</evidence>
<name>A0AAW6XIM0_9LACO</name>
<dbReference type="AlphaFoldDB" id="A0AAW6XIM0"/>
<evidence type="ECO:0008006" key="5">
    <source>
        <dbReference type="Google" id="ProtNLM"/>
    </source>
</evidence>
<accession>A0AAW6XIM0</accession>
<evidence type="ECO:0000313" key="2">
    <source>
        <dbReference type="EMBL" id="MBI1708802.1"/>
    </source>
</evidence>
<dbReference type="EMBL" id="JASOGN010000032">
    <property type="protein sequence ID" value="MDK6503119.1"/>
    <property type="molecule type" value="Genomic_DNA"/>
</dbReference>
<feature type="transmembrane region" description="Helical" evidence="1">
    <location>
        <begin position="76"/>
        <end position="94"/>
    </location>
</feature>
<dbReference type="EMBL" id="JACCPP010000026">
    <property type="protein sequence ID" value="MBI1708802.1"/>
    <property type="molecule type" value="Genomic_DNA"/>
</dbReference>
<dbReference type="RefSeq" id="WP_013086940.1">
    <property type="nucleotide sequence ID" value="NZ_CBCRTX010000008.1"/>
</dbReference>
<feature type="transmembrane region" description="Helical" evidence="1">
    <location>
        <begin position="106"/>
        <end position="127"/>
    </location>
</feature>
<protein>
    <recommendedName>
        <fullName evidence="5">DUF3278 domain-containing protein</fullName>
    </recommendedName>
</protein>